<sequence>MAPGAGFSRAYTFYGVLLVCSFVNTVRWMSHYKTPCPGSCQTSKFGTRLDSPWLCRFKTTRWMRANAADPSVLPASGREGAGRARRRHATNQGPPYDDLSPIGSALHT</sequence>
<organism evidence="3 4">
    <name type="scientific">Mycena belliarum</name>
    <dbReference type="NCBI Taxonomy" id="1033014"/>
    <lineage>
        <taxon>Eukaryota</taxon>
        <taxon>Fungi</taxon>
        <taxon>Dikarya</taxon>
        <taxon>Basidiomycota</taxon>
        <taxon>Agaricomycotina</taxon>
        <taxon>Agaricomycetes</taxon>
        <taxon>Agaricomycetidae</taxon>
        <taxon>Agaricales</taxon>
        <taxon>Marasmiineae</taxon>
        <taxon>Mycenaceae</taxon>
        <taxon>Mycena</taxon>
    </lineage>
</organism>
<dbReference type="AlphaFoldDB" id="A0AAD6UA81"/>
<accession>A0AAD6UA81</accession>
<feature type="region of interest" description="Disordered" evidence="1">
    <location>
        <begin position="68"/>
        <end position="108"/>
    </location>
</feature>
<keyword evidence="4" id="KW-1185">Reference proteome</keyword>
<protein>
    <submittedName>
        <fullName evidence="3">Uncharacterized protein</fullName>
    </submittedName>
</protein>
<keyword evidence="2" id="KW-1133">Transmembrane helix</keyword>
<name>A0AAD6UA81_9AGAR</name>
<evidence type="ECO:0000256" key="2">
    <source>
        <dbReference type="SAM" id="Phobius"/>
    </source>
</evidence>
<dbReference type="Proteomes" id="UP001222325">
    <property type="component" value="Unassembled WGS sequence"/>
</dbReference>
<evidence type="ECO:0000313" key="4">
    <source>
        <dbReference type="Proteomes" id="UP001222325"/>
    </source>
</evidence>
<reference evidence="3" key="1">
    <citation type="submission" date="2023-03" db="EMBL/GenBank/DDBJ databases">
        <title>Massive genome expansion in bonnet fungi (Mycena s.s.) driven by repeated elements and novel gene families across ecological guilds.</title>
        <authorList>
            <consortium name="Lawrence Berkeley National Laboratory"/>
            <person name="Harder C.B."/>
            <person name="Miyauchi S."/>
            <person name="Viragh M."/>
            <person name="Kuo A."/>
            <person name="Thoen E."/>
            <person name="Andreopoulos B."/>
            <person name="Lu D."/>
            <person name="Skrede I."/>
            <person name="Drula E."/>
            <person name="Henrissat B."/>
            <person name="Morin E."/>
            <person name="Kohler A."/>
            <person name="Barry K."/>
            <person name="LaButti K."/>
            <person name="Morin E."/>
            <person name="Salamov A."/>
            <person name="Lipzen A."/>
            <person name="Mereny Z."/>
            <person name="Hegedus B."/>
            <person name="Baldrian P."/>
            <person name="Stursova M."/>
            <person name="Weitz H."/>
            <person name="Taylor A."/>
            <person name="Grigoriev I.V."/>
            <person name="Nagy L.G."/>
            <person name="Martin F."/>
            <person name="Kauserud H."/>
        </authorList>
    </citation>
    <scope>NUCLEOTIDE SEQUENCE</scope>
    <source>
        <strain evidence="3">CBHHK173m</strain>
    </source>
</reference>
<evidence type="ECO:0000313" key="3">
    <source>
        <dbReference type="EMBL" id="KAJ7097034.1"/>
    </source>
</evidence>
<keyword evidence="2" id="KW-0812">Transmembrane</keyword>
<gene>
    <name evidence="3" type="ORF">B0H15DRAFT_30633</name>
</gene>
<feature type="transmembrane region" description="Helical" evidence="2">
    <location>
        <begin position="12"/>
        <end position="30"/>
    </location>
</feature>
<dbReference type="EMBL" id="JARJCN010000010">
    <property type="protein sequence ID" value="KAJ7097034.1"/>
    <property type="molecule type" value="Genomic_DNA"/>
</dbReference>
<proteinExistence type="predicted"/>
<evidence type="ECO:0000256" key="1">
    <source>
        <dbReference type="SAM" id="MobiDB-lite"/>
    </source>
</evidence>
<keyword evidence="2" id="KW-0472">Membrane</keyword>
<comment type="caution">
    <text evidence="3">The sequence shown here is derived from an EMBL/GenBank/DDBJ whole genome shotgun (WGS) entry which is preliminary data.</text>
</comment>